<accession>A0A1H9T2P3</accession>
<dbReference type="OrthoDB" id="2339571at2"/>
<evidence type="ECO:0000313" key="1">
    <source>
        <dbReference type="EMBL" id="SER91411.1"/>
    </source>
</evidence>
<dbReference type="AlphaFoldDB" id="A0A1H9T2P3"/>
<dbReference type="RefSeq" id="WP_092652484.1">
    <property type="nucleotide sequence ID" value="NZ_FOHA01000010.1"/>
</dbReference>
<reference evidence="1 2" key="1">
    <citation type="submission" date="2016-10" db="EMBL/GenBank/DDBJ databases">
        <authorList>
            <person name="de Groot N.N."/>
        </authorList>
    </citation>
    <scope>NUCLEOTIDE SEQUENCE [LARGE SCALE GENOMIC DNA]</scope>
    <source>
        <strain evidence="1 2">DSM 13760</strain>
    </source>
</reference>
<dbReference type="SUPFAM" id="SSF55961">
    <property type="entry name" value="Bet v1-like"/>
    <property type="match status" value="1"/>
</dbReference>
<dbReference type="EMBL" id="FOHA01000010">
    <property type="protein sequence ID" value="SER91411.1"/>
    <property type="molecule type" value="Genomic_DNA"/>
</dbReference>
<evidence type="ECO:0000313" key="2">
    <source>
        <dbReference type="Proteomes" id="UP000198948"/>
    </source>
</evidence>
<protein>
    <recommendedName>
        <fullName evidence="3">SRPBCC family protein</fullName>
    </recommendedName>
</protein>
<sequence>MRTYTHEKIIPVQAKYAWQALTQMNLWLPKLQTVTTISYDETSPFFQVGKMYDVHTPEGISMKSQLKMIDSEHMKVAIGANFFLLNSRLSCSVSQIDDKRCEISRIQMYPGLIGSIFTSLFNKREASETEEYLAVWEDYALRLFQNEL</sequence>
<proteinExistence type="predicted"/>
<evidence type="ECO:0008006" key="3">
    <source>
        <dbReference type="Google" id="ProtNLM"/>
    </source>
</evidence>
<gene>
    <name evidence="1" type="ORF">SAMN04488559_11082</name>
</gene>
<name>A0A1H9T2P3_9LACT</name>
<dbReference type="STRING" id="142588.SAMN04488559_11082"/>
<dbReference type="Proteomes" id="UP000198948">
    <property type="component" value="Unassembled WGS sequence"/>
</dbReference>
<organism evidence="1 2">
    <name type="scientific">Isobaculum melis</name>
    <dbReference type="NCBI Taxonomy" id="142588"/>
    <lineage>
        <taxon>Bacteria</taxon>
        <taxon>Bacillati</taxon>
        <taxon>Bacillota</taxon>
        <taxon>Bacilli</taxon>
        <taxon>Lactobacillales</taxon>
        <taxon>Carnobacteriaceae</taxon>
        <taxon>Isobaculum</taxon>
    </lineage>
</organism>
<keyword evidence="2" id="KW-1185">Reference proteome</keyword>